<dbReference type="GeneID" id="39874872"/>
<protein>
    <recommendedName>
        <fullName evidence="4">Protein yippee-like</fullName>
    </recommendedName>
</protein>
<dbReference type="PANTHER" id="PTHR13848">
    <property type="entry name" value="PROTEIN YIPPEE-LIKE CG15309-RELATED"/>
    <property type="match status" value="1"/>
</dbReference>
<accession>A0A2H6KDM7</accession>
<feature type="domain" description="Yippee" evidence="5">
    <location>
        <begin position="1"/>
        <end position="83"/>
    </location>
</feature>
<dbReference type="PROSITE" id="PS51792">
    <property type="entry name" value="YIPPEE"/>
    <property type="match status" value="1"/>
</dbReference>
<comment type="similarity">
    <text evidence="1 4">Belongs to the yippee family.</text>
</comment>
<evidence type="ECO:0000313" key="7">
    <source>
        <dbReference type="Proteomes" id="UP000236319"/>
    </source>
</evidence>
<gene>
    <name evidence="6" type="ORF">BOVATA_025950</name>
</gene>
<dbReference type="AlphaFoldDB" id="A0A2H6KDM7"/>
<evidence type="ECO:0000256" key="3">
    <source>
        <dbReference type="ARBA" id="ARBA00022833"/>
    </source>
</evidence>
<evidence type="ECO:0000313" key="6">
    <source>
        <dbReference type="EMBL" id="GBE61102.1"/>
    </source>
</evidence>
<keyword evidence="3" id="KW-0862">Zinc</keyword>
<name>A0A2H6KDM7_9APIC</name>
<dbReference type="EMBL" id="BDSA01000002">
    <property type="protein sequence ID" value="GBE61102.1"/>
    <property type="molecule type" value="Genomic_DNA"/>
</dbReference>
<evidence type="ECO:0000256" key="1">
    <source>
        <dbReference type="ARBA" id="ARBA00005613"/>
    </source>
</evidence>
<evidence type="ECO:0000259" key="5">
    <source>
        <dbReference type="PROSITE" id="PS51792"/>
    </source>
</evidence>
<evidence type="ECO:0000256" key="4">
    <source>
        <dbReference type="RuleBase" id="RU110713"/>
    </source>
</evidence>
<dbReference type="InterPro" id="IPR034751">
    <property type="entry name" value="Yippee"/>
</dbReference>
<dbReference type="InterPro" id="IPR004910">
    <property type="entry name" value="Yippee/Mis18/Cereblon"/>
</dbReference>
<dbReference type="VEuPathDB" id="PiroplasmaDB:BOVATA_025950"/>
<evidence type="ECO:0000256" key="2">
    <source>
        <dbReference type="ARBA" id="ARBA00022723"/>
    </source>
</evidence>
<dbReference type="Pfam" id="PF03226">
    <property type="entry name" value="Yippee-Mis18"/>
    <property type="match status" value="1"/>
</dbReference>
<comment type="caution">
    <text evidence="6">The sequence shown here is derived from an EMBL/GenBank/DDBJ whole genome shotgun (WGS) entry which is preliminary data.</text>
</comment>
<dbReference type="Proteomes" id="UP000236319">
    <property type="component" value="Unassembled WGS sequence"/>
</dbReference>
<keyword evidence="2" id="KW-0479">Metal-binding</keyword>
<dbReference type="RefSeq" id="XP_028867345.1">
    <property type="nucleotide sequence ID" value="XM_029011512.1"/>
</dbReference>
<dbReference type="OrthoDB" id="6407410at2759"/>
<dbReference type="InterPro" id="IPR039058">
    <property type="entry name" value="Yippee_fam"/>
</dbReference>
<reference evidence="6 7" key="1">
    <citation type="journal article" date="2017" name="BMC Genomics">
        <title>Whole-genome assembly of Babesia ovata and comparative genomics between closely related pathogens.</title>
        <authorList>
            <person name="Yamagishi J."/>
            <person name="Asada M."/>
            <person name="Hakimi H."/>
            <person name="Tanaka T.Q."/>
            <person name="Sugimoto C."/>
            <person name="Kawazu S."/>
        </authorList>
    </citation>
    <scope>NUCLEOTIDE SEQUENCE [LARGE SCALE GENOMIC DNA]</scope>
    <source>
        <strain evidence="6 7">Miyake</strain>
    </source>
</reference>
<keyword evidence="7" id="KW-1185">Reference proteome</keyword>
<organism evidence="6 7">
    <name type="scientific">Babesia ovata</name>
    <dbReference type="NCBI Taxonomy" id="189622"/>
    <lineage>
        <taxon>Eukaryota</taxon>
        <taxon>Sar</taxon>
        <taxon>Alveolata</taxon>
        <taxon>Apicomplexa</taxon>
        <taxon>Aconoidasida</taxon>
        <taxon>Piroplasmida</taxon>
        <taxon>Babesiidae</taxon>
        <taxon>Babesia</taxon>
    </lineage>
</organism>
<proteinExistence type="inferred from homology"/>
<sequence>MNRISTNFRGRTGNAWLFSRVYNVSEGYVEDRMMTTGQHSIVDIYCNRCGSNLGWKYLEASQESQKYKRGKFILEKRLLRGHSDEDDSSSDD</sequence>
<dbReference type="GO" id="GO:0046872">
    <property type="term" value="F:metal ion binding"/>
    <property type="evidence" value="ECO:0007669"/>
    <property type="project" value="UniProtKB-KW"/>
</dbReference>